<reference evidence="4" key="2">
    <citation type="journal article" date="2022" name="Nat. Microbiol.">
        <title>A closed Candidatus Odinarchaeum chromosome exposes Asgard archaeal viruses.</title>
        <authorList>
            <person name="Tamarit D."/>
            <person name="Caceres E.F."/>
            <person name="Krupovic M."/>
            <person name="Nijland R."/>
            <person name="Eme L."/>
            <person name="Robinson N.P."/>
            <person name="Ettema T.J.G."/>
        </authorList>
    </citation>
    <scope>NUCLEOTIDE SEQUENCE</scope>
    <source>
        <strain evidence="4">LCB_4</strain>
    </source>
</reference>
<evidence type="ECO:0000313" key="5">
    <source>
        <dbReference type="Proteomes" id="UP000186851"/>
    </source>
</evidence>
<evidence type="ECO:0000259" key="2">
    <source>
        <dbReference type="SMART" id="SM00849"/>
    </source>
</evidence>
<dbReference type="PANTHER" id="PTHR11203">
    <property type="entry name" value="CLEAVAGE AND POLYADENYLATION SPECIFICITY FACTOR FAMILY MEMBER"/>
    <property type="match status" value="1"/>
</dbReference>
<name>A0AAF0D1R0_ODILC</name>
<dbReference type="Pfam" id="PF10996">
    <property type="entry name" value="Beta-Casp"/>
    <property type="match status" value="1"/>
</dbReference>
<evidence type="ECO:0000256" key="1">
    <source>
        <dbReference type="ARBA" id="ARBA00022801"/>
    </source>
</evidence>
<feature type="domain" description="Metallo-beta-lactamase" evidence="2">
    <location>
        <begin position="17"/>
        <end position="224"/>
    </location>
</feature>
<dbReference type="GO" id="GO:0016787">
    <property type="term" value="F:hydrolase activity"/>
    <property type="evidence" value="ECO:0007669"/>
    <property type="project" value="UniProtKB-KW"/>
</dbReference>
<dbReference type="InterPro" id="IPR036866">
    <property type="entry name" value="RibonucZ/Hydroxyglut_hydro"/>
</dbReference>
<dbReference type="InterPro" id="IPR050698">
    <property type="entry name" value="MBL"/>
</dbReference>
<evidence type="ECO:0000313" key="4">
    <source>
        <dbReference type="EMBL" id="WEU39978.1"/>
    </source>
</evidence>
<dbReference type="Pfam" id="PF00753">
    <property type="entry name" value="Lactamase_B"/>
    <property type="match status" value="1"/>
</dbReference>
<dbReference type="GO" id="GO:0004521">
    <property type="term" value="F:RNA endonuclease activity"/>
    <property type="evidence" value="ECO:0007669"/>
    <property type="project" value="TreeGrafter"/>
</dbReference>
<dbReference type="PANTHER" id="PTHR11203:SF37">
    <property type="entry name" value="INTEGRATOR COMPLEX SUBUNIT 11"/>
    <property type="match status" value="1"/>
</dbReference>
<evidence type="ECO:0000259" key="3">
    <source>
        <dbReference type="SMART" id="SM01027"/>
    </source>
</evidence>
<dbReference type="InterPro" id="IPR001279">
    <property type="entry name" value="Metallo-B-lactamas"/>
</dbReference>
<reference evidence="4" key="1">
    <citation type="journal article" date="2017" name="Nature">
        <title>Asgard archaea illuminate the origin of eukaryotic cellular complexity.</title>
        <authorList>
            <person name="Zaremba-Niedzwiedzka K."/>
            <person name="Caceres E.F."/>
            <person name="Saw J.H."/>
            <person name="Backstrom D."/>
            <person name="Juzokaite L."/>
            <person name="Vancaester E."/>
            <person name="Seitz K.W."/>
            <person name="Anantharaman K."/>
            <person name="Starnawski P."/>
            <person name="Kjeldsen K.U."/>
            <person name="Scott M.B."/>
            <person name="Nunoura T."/>
            <person name="Banfield J.F."/>
            <person name="Schramm A."/>
            <person name="Baker B.J."/>
            <person name="Spang A."/>
            <person name="Ettema T.J.G."/>
        </authorList>
    </citation>
    <scope>NUCLEOTIDE SEQUENCE</scope>
    <source>
        <strain evidence="4">LCB_4</strain>
    </source>
</reference>
<protein>
    <submittedName>
        <fullName evidence="4">MBL fold metallo-hydrolase</fullName>
    </submittedName>
</protein>
<keyword evidence="1" id="KW-0378">Hydrolase</keyword>
<proteinExistence type="predicted"/>
<dbReference type="Gene3D" id="3.60.15.10">
    <property type="entry name" value="Ribonuclease Z/Hydroxyacylglutathione hydrolase-like"/>
    <property type="match status" value="1"/>
</dbReference>
<feature type="domain" description="Beta-Casp" evidence="3">
    <location>
        <begin position="237"/>
        <end position="359"/>
    </location>
</feature>
<dbReference type="SUPFAM" id="SSF56281">
    <property type="entry name" value="Metallo-hydrolase/oxidoreductase"/>
    <property type="match status" value="1"/>
</dbReference>
<organism evidence="4 5">
    <name type="scientific">Odinarchaeota yellowstonii (strain LCB_4)</name>
    <dbReference type="NCBI Taxonomy" id="1841599"/>
    <lineage>
        <taxon>Archaea</taxon>
        <taxon>Promethearchaeati</taxon>
        <taxon>Candidatus Odinarchaeota</taxon>
        <taxon>Candidatus Odinarchaeia</taxon>
        <taxon>Candidatus Odinarchaeales</taxon>
        <taxon>Candidatus Odinarchaeaceae</taxon>
        <taxon>Candidatus Odinarchaeum</taxon>
    </lineage>
</organism>
<accession>A0AAF0D1R0</accession>
<dbReference type="Pfam" id="PF07521">
    <property type="entry name" value="RMMBL"/>
    <property type="match status" value="1"/>
</dbReference>
<sequence>MSEEVEITFLGGAKQVGRSSILVSSKKGNFLLDSGVNLGESEDGKYPLEPPVKPDYLILTHAHLDHSGYVPVVLSKYNCKLISTPPTQDITEVLATDNLKIAKELGETAPYNMNDVMLIRKNSFDAYFKVGYKLRNDVSVTFYNAGHIIGSSMVKLSIGDKTIFYTGDISTRHTRTLEMADFQAEGGDVVIMESTYGGPEDKHPSIQKTERQFINDINKTIKNKGKVLIPVFAVGRAQEVMITIDDYMRSRELATAPVFIDGLIIRINELYKLFWEWLKPEIQKRIRYTRQSPLDSDIFYLVKDREAVCQMPEPSIIITTSGMLEGGPSTYYLKHLAESENNMIYITGYQVEGTRGRMILDGVRQIKLPQDEFIEVKAQVCFADFSAHADQPGLINFVTQLTKKNTILCVHGEEDKTIKLSEKLSQIKGVNAYSPSIGETVRV</sequence>
<dbReference type="KEGG" id="oyw:OdinLCB4_005780"/>
<dbReference type="SMART" id="SM01027">
    <property type="entry name" value="Beta-Casp"/>
    <property type="match status" value="1"/>
</dbReference>
<dbReference type="Proteomes" id="UP000186851">
    <property type="component" value="Chromosome"/>
</dbReference>
<gene>
    <name evidence="4" type="ORF">OdinLCB4_005780</name>
</gene>
<dbReference type="Gene3D" id="3.40.50.10890">
    <property type="match status" value="1"/>
</dbReference>
<dbReference type="InterPro" id="IPR022712">
    <property type="entry name" value="Beta_Casp"/>
</dbReference>
<dbReference type="CDD" id="cd16295">
    <property type="entry name" value="TTHA0252-CPSF-like_MBL-fold"/>
    <property type="match status" value="1"/>
</dbReference>
<dbReference type="AlphaFoldDB" id="A0AAF0D1R0"/>
<dbReference type="InterPro" id="IPR011108">
    <property type="entry name" value="RMMBL"/>
</dbReference>
<dbReference type="SMART" id="SM00849">
    <property type="entry name" value="Lactamase_B"/>
    <property type="match status" value="1"/>
</dbReference>
<dbReference type="EMBL" id="CP091871">
    <property type="protein sequence ID" value="WEU39978.1"/>
    <property type="molecule type" value="Genomic_DNA"/>
</dbReference>